<comment type="subcellular location">
    <subcellularLocation>
        <location evidence="1">Cell membrane</location>
        <topology evidence="1">Multi-pass membrane protein</topology>
    </subcellularLocation>
</comment>
<evidence type="ECO:0000259" key="7">
    <source>
        <dbReference type="PROSITE" id="PS50929"/>
    </source>
</evidence>
<dbReference type="InterPro" id="IPR039421">
    <property type="entry name" value="Type_1_exporter"/>
</dbReference>
<keyword evidence="9" id="KW-1185">Reference proteome</keyword>
<evidence type="ECO:0000256" key="4">
    <source>
        <dbReference type="ARBA" id="ARBA00023136"/>
    </source>
</evidence>
<dbReference type="OrthoDB" id="9760920at2"/>
<dbReference type="PANTHER" id="PTHR24221">
    <property type="entry name" value="ATP-BINDING CASSETTE SUB-FAMILY B"/>
    <property type="match status" value="1"/>
</dbReference>
<proteinExistence type="predicted"/>
<dbReference type="CDD" id="cd07346">
    <property type="entry name" value="ABC_6TM_exporters"/>
    <property type="match status" value="1"/>
</dbReference>
<organism evidence="8 9">
    <name type="scientific">Paenirhodobacter enshiensis</name>
    <dbReference type="NCBI Taxonomy" id="1105367"/>
    <lineage>
        <taxon>Bacteria</taxon>
        <taxon>Pseudomonadati</taxon>
        <taxon>Pseudomonadota</taxon>
        <taxon>Alphaproteobacteria</taxon>
        <taxon>Rhodobacterales</taxon>
        <taxon>Rhodobacter group</taxon>
        <taxon>Paenirhodobacter</taxon>
    </lineage>
</organism>
<keyword evidence="4 5" id="KW-0472">Membrane</keyword>
<dbReference type="InterPro" id="IPR027417">
    <property type="entry name" value="P-loop_NTPase"/>
</dbReference>
<evidence type="ECO:0000256" key="3">
    <source>
        <dbReference type="ARBA" id="ARBA00022989"/>
    </source>
</evidence>
<evidence type="ECO:0000256" key="5">
    <source>
        <dbReference type="SAM" id="Phobius"/>
    </source>
</evidence>
<evidence type="ECO:0000256" key="1">
    <source>
        <dbReference type="ARBA" id="ARBA00004651"/>
    </source>
</evidence>
<dbReference type="PROSITE" id="PS50929">
    <property type="entry name" value="ABC_TM1F"/>
    <property type="match status" value="1"/>
</dbReference>
<dbReference type="SUPFAM" id="SSF90123">
    <property type="entry name" value="ABC transporter transmembrane region"/>
    <property type="match status" value="1"/>
</dbReference>
<feature type="transmembrane region" description="Helical" evidence="5">
    <location>
        <begin position="176"/>
        <end position="200"/>
    </location>
</feature>
<dbReference type="RefSeq" id="WP_036636965.1">
    <property type="nucleotide sequence ID" value="NZ_JFZB01000012.1"/>
</dbReference>
<dbReference type="GO" id="GO:0016887">
    <property type="term" value="F:ATP hydrolysis activity"/>
    <property type="evidence" value="ECO:0007669"/>
    <property type="project" value="InterPro"/>
</dbReference>
<dbReference type="Gene3D" id="1.20.1560.10">
    <property type="entry name" value="ABC transporter type 1, transmembrane domain"/>
    <property type="match status" value="1"/>
</dbReference>
<name>A0A086XXQ3_9RHOB</name>
<dbReference type="Proteomes" id="UP000028824">
    <property type="component" value="Unassembled WGS sequence"/>
</dbReference>
<keyword evidence="2 5" id="KW-0812">Transmembrane</keyword>
<reference evidence="8 9" key="1">
    <citation type="submission" date="2014-03" db="EMBL/GenBank/DDBJ databases">
        <title>Genome of Paenirhodobacter enshiensis DW2-9.</title>
        <authorList>
            <person name="Wang D."/>
            <person name="Wang G."/>
        </authorList>
    </citation>
    <scope>NUCLEOTIDE SEQUENCE [LARGE SCALE GENOMIC DNA]</scope>
    <source>
        <strain evidence="8 9">DW2-9</strain>
    </source>
</reference>
<dbReference type="InterPro" id="IPR011527">
    <property type="entry name" value="ABC1_TM_dom"/>
</dbReference>
<evidence type="ECO:0000313" key="9">
    <source>
        <dbReference type="Proteomes" id="UP000028824"/>
    </source>
</evidence>
<dbReference type="Pfam" id="PF00664">
    <property type="entry name" value="ABC_membrane"/>
    <property type="match status" value="1"/>
</dbReference>
<sequence length="905" mass="100118">MDKSLTRYIWTHTRREQIWVLAVVLLSMIPYYLSFDLPKQIVNGPIQGMGFTEPGATQRFLHWAPDIPLIGKVELFPGLDLDRMGMLIALSLTFLGLVVVNGVFKLYINTFKGRMGERLLRRIRYELVDRLLRFPPAQFRRLKPAEAASMIKDEVEPLGGFTGDAFVQPLMLGGQALAALLFILMQSLWLGALAGGIAAVQGLIIPRMRRRLIALGRERQLTARQLSGRVNEIMDGIVTVHALDTTNLERADLSRRLGEIFRIRYDLYQWKFMVKFLNNFLAQVTPFVFYLLGGWLTIRGTLDVGQLVAVINAYKELPGPLKELIDWDQARQDVEVKYEQVVEQFRVDELIPETVQRVMPGLARLPGPLNASSLVLRDDSGNLLLDHTTLHIGRSETVALVDDHGGGAEAFAAAIGRAIWPASGKLAAGDVSLLELPEGVAGRQITYVPAEGYFFYGSLLDNLLYGLRHAPGPSPRRSGATARQFQWCQTEARAAGNPPLDMDADWLDVESVAPNARGAHDIPDAVMAALSVTEMQDDILGLGLMSHVDPLEKPDLTRRLVEIRHALRAGIDAGRIDAHVVPFERDRYNEEATIAENLLFGTLEDPMTQMPRIIQSPEVRSIMMRGGLAGQLFDLGLGMATTLLELLGDDPAQDVLLNDLPYLTMEDIPDLRQLVLRVTPGGLSEATRDDRMGLIRLAMFYVEPVQRFGLMTPELARSVVEARNAIHREISPELRAMIEPYDPMRYMRSATLMENVLFGKSRDTGTRAGQSVRAAVVAALDEAGLTRRVMELGLGVNIGVGGRRLSLAQRQKLNIARALIRQSEYYVFDKSLSAVDPRTQERIVCAVVATVTERGDGASVIWVLTNTRLAHLFGRIIMFDRGRVVADGGLDTVSAASGGSGIALS</sequence>
<comment type="caution">
    <text evidence="8">The sequence shown here is derived from an EMBL/GenBank/DDBJ whole genome shotgun (WGS) entry which is preliminary data.</text>
</comment>
<feature type="domain" description="ABC transmembrane type-1" evidence="7">
    <location>
        <begin position="75"/>
        <end position="326"/>
    </location>
</feature>
<dbReference type="SUPFAM" id="SSF52540">
    <property type="entry name" value="P-loop containing nucleoside triphosphate hydrolases"/>
    <property type="match status" value="1"/>
</dbReference>
<dbReference type="GO" id="GO:0005524">
    <property type="term" value="F:ATP binding"/>
    <property type="evidence" value="ECO:0007669"/>
    <property type="project" value="InterPro"/>
</dbReference>
<dbReference type="InterPro" id="IPR036640">
    <property type="entry name" value="ABC1_TM_sf"/>
</dbReference>
<dbReference type="GO" id="GO:0034040">
    <property type="term" value="F:ATPase-coupled lipid transmembrane transporter activity"/>
    <property type="evidence" value="ECO:0007669"/>
    <property type="project" value="TreeGrafter"/>
</dbReference>
<gene>
    <name evidence="8" type="ORF">CG50_00620</name>
</gene>
<dbReference type="Gene3D" id="3.40.50.300">
    <property type="entry name" value="P-loop containing nucleotide triphosphate hydrolases"/>
    <property type="match status" value="2"/>
</dbReference>
<feature type="transmembrane region" description="Helical" evidence="5">
    <location>
        <begin position="84"/>
        <end position="108"/>
    </location>
</feature>
<dbReference type="PROSITE" id="PS50893">
    <property type="entry name" value="ABC_TRANSPORTER_2"/>
    <property type="match status" value="1"/>
</dbReference>
<accession>A0A086XXQ3</accession>
<dbReference type="PANTHER" id="PTHR24221:SF646">
    <property type="entry name" value="HAEMOLYSIN SECRETION ATP-BINDING PROTEIN"/>
    <property type="match status" value="1"/>
</dbReference>
<evidence type="ECO:0000259" key="6">
    <source>
        <dbReference type="PROSITE" id="PS50893"/>
    </source>
</evidence>
<feature type="transmembrane region" description="Helical" evidence="5">
    <location>
        <begin position="18"/>
        <end position="35"/>
    </location>
</feature>
<dbReference type="eggNOG" id="COG4988">
    <property type="taxonomic scope" value="Bacteria"/>
</dbReference>
<feature type="domain" description="ABC transporter" evidence="6">
    <location>
        <begin position="655"/>
        <end position="904"/>
    </location>
</feature>
<dbReference type="GO" id="GO:0140359">
    <property type="term" value="F:ABC-type transporter activity"/>
    <property type="evidence" value="ECO:0007669"/>
    <property type="project" value="InterPro"/>
</dbReference>
<dbReference type="AlphaFoldDB" id="A0A086XXQ3"/>
<dbReference type="STRING" id="1105367.CG50_00620"/>
<keyword evidence="3 5" id="KW-1133">Transmembrane helix</keyword>
<dbReference type="GO" id="GO:0005886">
    <property type="term" value="C:plasma membrane"/>
    <property type="evidence" value="ECO:0007669"/>
    <property type="project" value="UniProtKB-SubCell"/>
</dbReference>
<protein>
    <submittedName>
        <fullName evidence="8">ABC transporter ATPase</fullName>
    </submittedName>
</protein>
<evidence type="ECO:0000313" key="8">
    <source>
        <dbReference type="EMBL" id="KFI26803.1"/>
    </source>
</evidence>
<evidence type="ECO:0000256" key="2">
    <source>
        <dbReference type="ARBA" id="ARBA00022692"/>
    </source>
</evidence>
<dbReference type="EMBL" id="JFZB01000012">
    <property type="protein sequence ID" value="KFI26803.1"/>
    <property type="molecule type" value="Genomic_DNA"/>
</dbReference>
<dbReference type="InterPro" id="IPR003439">
    <property type="entry name" value="ABC_transporter-like_ATP-bd"/>
</dbReference>
<dbReference type="eggNOG" id="COG1132">
    <property type="taxonomic scope" value="Bacteria"/>
</dbReference>